<proteinExistence type="predicted"/>
<dbReference type="EMBL" id="JALQCY010000006">
    <property type="protein sequence ID" value="MCK9795568.1"/>
    <property type="molecule type" value="Genomic_DNA"/>
</dbReference>
<dbReference type="Proteomes" id="UP001651050">
    <property type="component" value="Unassembled WGS sequence"/>
</dbReference>
<reference evidence="1 2" key="1">
    <citation type="submission" date="2022-02" db="EMBL/GenBank/DDBJ databases">
        <title>The car tank lid bacteriome: a reservoir of bacteria with potential in bioremediation of fuel.</title>
        <authorList>
            <person name="Vidal-Verdu A."/>
            <person name="Gomez-Martinez D."/>
            <person name="Latorre-Perez A."/>
            <person name="Pereto J."/>
            <person name="Porcar M."/>
        </authorList>
    </citation>
    <scope>NUCLEOTIDE SEQUENCE [LARGE SCALE GENOMIC DNA]</scope>
    <source>
        <strain evidence="1 2">4D.3</strain>
    </source>
</reference>
<evidence type="ECO:0000313" key="2">
    <source>
        <dbReference type="Proteomes" id="UP001651050"/>
    </source>
</evidence>
<keyword evidence="2" id="KW-1185">Reference proteome</keyword>
<dbReference type="RefSeq" id="WP_416345425.1">
    <property type="nucleotide sequence ID" value="NZ_JALQCY010000006.1"/>
</dbReference>
<evidence type="ECO:0008006" key="3">
    <source>
        <dbReference type="Google" id="ProtNLM"/>
    </source>
</evidence>
<sequence>MTRTLDEANRAVSTIMSMPYGLARSAAAEQEAARISAEGPDEARAYALFALVDSYTSTPEAEKAFLPFTRLVRWWDEHPELFDGSDTHSLFWSFKWMVGLLARFPSVPTAQIDATLDDMARRYALAGNGTSAVAGERFAWLRAQGDPRAEEAYRTWITTPRDTFSDCAACLPAGQAEYLAETGRVREAADVVRAAVAGGATCGDEPAGMESLLELLLLDLGDAQGAAAVHRSAMSHLDAAVSKEVAVARHVEFLARGGHPGRALRLLHAHAAHVTVADSPGERFAVLTHVAVAAGVLRETDPDAPVDLDGVPVRTVAELDAWARAQVEPIARAFDARHGTDRYARLLETAWERRARRLPVDLSVLAAGPRDAAPAEGAAPAVPLAPAGTDAASPAGVDVDLGGSDRVAAALARAESSPDPVEASRAYVEASALAEDEGRLEDAGFALAEAAQVAATLGDDEGAVPAFGRAISLLRAAGTDPAYVGPVVRAAAAVQARTGDLEAALAAVERTLSAVGTTAGEPVSAPTPALAEELAARRADRAAGEARQLRDVRARLAATAGRYAQAAAEAELVAEEFGRAGQALDAAHAFWLVGSARRAAGEAAAAVDPLRAALEGLASAGARTSGAAVADELVGTLRALGRDAEADAVAASLVA</sequence>
<accession>A0ABT0J7U3</accession>
<organism evidence="1 2">
    <name type="scientific">Isoptericola peretonis</name>
    <dbReference type="NCBI Taxonomy" id="2918523"/>
    <lineage>
        <taxon>Bacteria</taxon>
        <taxon>Bacillati</taxon>
        <taxon>Actinomycetota</taxon>
        <taxon>Actinomycetes</taxon>
        <taxon>Micrococcales</taxon>
        <taxon>Promicromonosporaceae</taxon>
        <taxon>Isoptericola</taxon>
    </lineage>
</organism>
<gene>
    <name evidence="1" type="ORF">M1843_17625</name>
</gene>
<evidence type="ECO:0000313" key="1">
    <source>
        <dbReference type="EMBL" id="MCK9795568.1"/>
    </source>
</evidence>
<comment type="caution">
    <text evidence="1">The sequence shown here is derived from an EMBL/GenBank/DDBJ whole genome shotgun (WGS) entry which is preliminary data.</text>
</comment>
<name>A0ABT0J7U3_9MICO</name>
<protein>
    <recommendedName>
        <fullName evidence="3">Tetratricopeptide repeat protein</fullName>
    </recommendedName>
</protein>